<organism evidence="1 2">
    <name type="scientific">Desulfuromonas thiophila</name>
    <dbReference type="NCBI Taxonomy" id="57664"/>
    <lineage>
        <taxon>Bacteria</taxon>
        <taxon>Pseudomonadati</taxon>
        <taxon>Thermodesulfobacteriota</taxon>
        <taxon>Desulfuromonadia</taxon>
        <taxon>Desulfuromonadales</taxon>
        <taxon>Desulfuromonadaceae</taxon>
        <taxon>Desulfuromonas</taxon>
    </lineage>
</organism>
<dbReference type="STRING" id="57664.SAMN05661003_103206"/>
<evidence type="ECO:0000313" key="1">
    <source>
        <dbReference type="EMBL" id="SDE08117.1"/>
    </source>
</evidence>
<dbReference type="GO" id="GO:0032259">
    <property type="term" value="P:methylation"/>
    <property type="evidence" value="ECO:0007669"/>
    <property type="project" value="UniProtKB-KW"/>
</dbReference>
<sequence>MTASAAQLLDLSSWSHRLSAEVLGPGDLAVDLTAGRGHDCLHLARCVASDRCGTVLAFDIQEEAIASSLALLHAAGLPAERICRPQQIGPHGNFLAALSHERLELFLPRQPKVVLANLGYLPGGDHRTATGTASSLRTAQDALAALLPGGRLLLVSYTGHPGGLEEYQGLQHHLATLSPRNWQVLELRPLGRSNAPVLLVAEKRAPRL</sequence>
<reference evidence="2" key="1">
    <citation type="submission" date="2016-10" db="EMBL/GenBank/DDBJ databases">
        <authorList>
            <person name="Varghese N."/>
            <person name="Submissions S."/>
        </authorList>
    </citation>
    <scope>NUCLEOTIDE SEQUENCE [LARGE SCALE GENOMIC DNA]</scope>
    <source>
        <strain evidence="2">DSM 8987</strain>
    </source>
</reference>
<dbReference type="Pfam" id="PF06962">
    <property type="entry name" value="rRNA_methylase"/>
    <property type="match status" value="1"/>
</dbReference>
<dbReference type="Proteomes" id="UP000243205">
    <property type="component" value="Unassembled WGS sequence"/>
</dbReference>
<dbReference type="InterPro" id="IPR010719">
    <property type="entry name" value="MnmM_MeTrfase"/>
</dbReference>
<name>A0A1G7A0T2_9BACT</name>
<dbReference type="RefSeq" id="WP_171906316.1">
    <property type="nucleotide sequence ID" value="NZ_FNAQ01000003.1"/>
</dbReference>
<dbReference type="SUPFAM" id="SSF53335">
    <property type="entry name" value="S-adenosyl-L-methionine-dependent methyltransferases"/>
    <property type="match status" value="1"/>
</dbReference>
<dbReference type="PANTHER" id="PTHR35276">
    <property type="entry name" value="S-ADENOSYL-L-METHIONINE-DEPENDENT METHYLTRANSFERASES SUPERFAMILY PROTEIN"/>
    <property type="match status" value="1"/>
</dbReference>
<dbReference type="InterPro" id="IPR029063">
    <property type="entry name" value="SAM-dependent_MTases_sf"/>
</dbReference>
<keyword evidence="1" id="KW-0489">Methyltransferase</keyword>
<protein>
    <submittedName>
        <fullName evidence="1">rRNA methylase</fullName>
    </submittedName>
</protein>
<dbReference type="EMBL" id="FNAQ01000003">
    <property type="protein sequence ID" value="SDE08117.1"/>
    <property type="molecule type" value="Genomic_DNA"/>
</dbReference>
<keyword evidence="2" id="KW-1185">Reference proteome</keyword>
<evidence type="ECO:0000313" key="2">
    <source>
        <dbReference type="Proteomes" id="UP000243205"/>
    </source>
</evidence>
<dbReference type="GO" id="GO:0008168">
    <property type="term" value="F:methyltransferase activity"/>
    <property type="evidence" value="ECO:0007669"/>
    <property type="project" value="UniProtKB-KW"/>
</dbReference>
<accession>A0A1G7A0T2</accession>
<dbReference type="PANTHER" id="PTHR35276:SF1">
    <property type="entry name" value="TRNA (MNM(5)S(2)U34)-METHYLTRANSFERASE, CHLOROPLASTIC"/>
    <property type="match status" value="1"/>
</dbReference>
<dbReference type="AlphaFoldDB" id="A0A1G7A0T2"/>
<gene>
    <name evidence="1" type="ORF">SAMN05661003_103206</name>
</gene>
<keyword evidence="1" id="KW-0808">Transferase</keyword>
<proteinExistence type="predicted"/>
<dbReference type="Gene3D" id="3.40.50.150">
    <property type="entry name" value="Vaccinia Virus protein VP39"/>
    <property type="match status" value="1"/>
</dbReference>